<name>A0ABP5ACL5_9ACTN</name>
<accession>A0ABP5ACL5</accession>
<dbReference type="RefSeq" id="WP_344004481.1">
    <property type="nucleotide sequence ID" value="NZ_BAAAMY010000002.1"/>
</dbReference>
<dbReference type="EMBL" id="BAAAMY010000002">
    <property type="protein sequence ID" value="GAA1910251.1"/>
    <property type="molecule type" value="Genomic_DNA"/>
</dbReference>
<dbReference type="Gene3D" id="1.50.10.10">
    <property type="match status" value="1"/>
</dbReference>
<proteinExistence type="predicted"/>
<dbReference type="SUPFAM" id="SSF48208">
    <property type="entry name" value="Six-hairpin glycosidases"/>
    <property type="match status" value="1"/>
</dbReference>
<organism evidence="1 2">
    <name type="scientific">Nocardioides lentus</name>
    <dbReference type="NCBI Taxonomy" id="338077"/>
    <lineage>
        <taxon>Bacteria</taxon>
        <taxon>Bacillati</taxon>
        <taxon>Actinomycetota</taxon>
        <taxon>Actinomycetes</taxon>
        <taxon>Propionibacteriales</taxon>
        <taxon>Nocardioidaceae</taxon>
        <taxon>Nocardioides</taxon>
    </lineage>
</organism>
<evidence type="ECO:0000313" key="1">
    <source>
        <dbReference type="EMBL" id="GAA1910251.1"/>
    </source>
</evidence>
<dbReference type="InterPro" id="IPR008928">
    <property type="entry name" value="6-hairpin_glycosidase_sf"/>
</dbReference>
<reference evidence="2" key="1">
    <citation type="journal article" date="2019" name="Int. J. Syst. Evol. Microbiol.">
        <title>The Global Catalogue of Microorganisms (GCM) 10K type strain sequencing project: providing services to taxonomists for standard genome sequencing and annotation.</title>
        <authorList>
            <consortium name="The Broad Institute Genomics Platform"/>
            <consortium name="The Broad Institute Genome Sequencing Center for Infectious Disease"/>
            <person name="Wu L."/>
            <person name="Ma J."/>
        </authorList>
    </citation>
    <scope>NUCLEOTIDE SEQUENCE [LARGE SCALE GENOMIC DNA]</scope>
    <source>
        <strain evidence="2">JCM 14046</strain>
    </source>
</reference>
<sequence length="368" mass="39145">MSVVPYVGGVLDAAAVAASVASIEAVQEADGAIPWEPGRHADVWNHVEAAMALVVGGRDAAADRAYDWVLGLQRPDGSWPTSVVDGVVTDDAGDANFSAYLAVGVWHHWLVRRDDAFVRRCWPAVRAGLDWVTELQLPFGGIPWQECWVDGRPSHVHEDGALLAGGSSIYQALRAGVAIAELLGRPQPGWELAGGRLGHAVRRHPDGFMDKSTFAMDWYYPVLGGAVRGAEGRALLAARWDEFVVPGLGVRCVSTNPWVTGAETAELVMALDALGETGTALRLLGDLQHLREDDGRYATGFVYDDGVRWPPEHTTFTAGAVVLAADALGERHGAATPGSGIMRGTSLAPRFPELALECGCAGDRDPVS</sequence>
<protein>
    <submittedName>
        <fullName evidence="1">Prenyltransferase</fullName>
    </submittedName>
</protein>
<dbReference type="InterPro" id="IPR012341">
    <property type="entry name" value="6hp_glycosidase-like_sf"/>
</dbReference>
<gene>
    <name evidence="1" type="ORF">GCM10009737_09590</name>
</gene>
<keyword evidence="2" id="KW-1185">Reference proteome</keyword>
<comment type="caution">
    <text evidence="1">The sequence shown here is derived from an EMBL/GenBank/DDBJ whole genome shotgun (WGS) entry which is preliminary data.</text>
</comment>
<dbReference type="Proteomes" id="UP001501612">
    <property type="component" value="Unassembled WGS sequence"/>
</dbReference>
<evidence type="ECO:0000313" key="2">
    <source>
        <dbReference type="Proteomes" id="UP001501612"/>
    </source>
</evidence>